<dbReference type="InterPro" id="IPR017911">
    <property type="entry name" value="MacB-like_ATP-bd"/>
</dbReference>
<dbReference type="PANTHER" id="PTHR24220:SF86">
    <property type="entry name" value="ABC TRANSPORTER ABCH.1"/>
    <property type="match status" value="1"/>
</dbReference>
<protein>
    <submittedName>
        <fullName evidence="5">ABC transporter, ATP-binding protein</fullName>
    </submittedName>
</protein>
<dbReference type="CDD" id="cd03255">
    <property type="entry name" value="ABC_MJ0796_LolCDE_FtsE"/>
    <property type="match status" value="1"/>
</dbReference>
<keyword evidence="1" id="KW-0813">Transport</keyword>
<dbReference type="InterPro" id="IPR003593">
    <property type="entry name" value="AAA+_ATPase"/>
</dbReference>
<reference evidence="5" key="1">
    <citation type="submission" date="2018-06" db="EMBL/GenBank/DDBJ databases">
        <authorList>
            <person name="Zhirakovskaya E."/>
        </authorList>
    </citation>
    <scope>NUCLEOTIDE SEQUENCE</scope>
</reference>
<dbReference type="InterPro" id="IPR017871">
    <property type="entry name" value="ABC_transporter-like_CS"/>
</dbReference>
<proteinExistence type="predicted"/>
<dbReference type="InterPro" id="IPR027417">
    <property type="entry name" value="P-loop_NTPase"/>
</dbReference>
<dbReference type="GO" id="GO:0016887">
    <property type="term" value="F:ATP hydrolysis activity"/>
    <property type="evidence" value="ECO:0007669"/>
    <property type="project" value="InterPro"/>
</dbReference>
<evidence type="ECO:0000256" key="2">
    <source>
        <dbReference type="ARBA" id="ARBA00022741"/>
    </source>
</evidence>
<organism evidence="5">
    <name type="scientific">hydrothermal vent metagenome</name>
    <dbReference type="NCBI Taxonomy" id="652676"/>
    <lineage>
        <taxon>unclassified sequences</taxon>
        <taxon>metagenomes</taxon>
        <taxon>ecological metagenomes</taxon>
    </lineage>
</organism>
<evidence type="ECO:0000256" key="1">
    <source>
        <dbReference type="ARBA" id="ARBA00022448"/>
    </source>
</evidence>
<dbReference type="Pfam" id="PF00005">
    <property type="entry name" value="ABC_tran"/>
    <property type="match status" value="1"/>
</dbReference>
<keyword evidence="2" id="KW-0547">Nucleotide-binding</keyword>
<dbReference type="InterPro" id="IPR003439">
    <property type="entry name" value="ABC_transporter-like_ATP-bd"/>
</dbReference>
<evidence type="ECO:0000256" key="3">
    <source>
        <dbReference type="ARBA" id="ARBA00022840"/>
    </source>
</evidence>
<dbReference type="GO" id="GO:0005524">
    <property type="term" value="F:ATP binding"/>
    <property type="evidence" value="ECO:0007669"/>
    <property type="project" value="UniProtKB-KW"/>
</dbReference>
<dbReference type="EMBL" id="UOFY01000052">
    <property type="protein sequence ID" value="VAX10589.1"/>
    <property type="molecule type" value="Genomic_DNA"/>
</dbReference>
<keyword evidence="3 5" id="KW-0067">ATP-binding</keyword>
<dbReference type="AlphaFoldDB" id="A0A3B1AX28"/>
<feature type="domain" description="ABC transporter" evidence="4">
    <location>
        <begin position="5"/>
        <end position="228"/>
    </location>
</feature>
<dbReference type="PROSITE" id="PS00211">
    <property type="entry name" value="ABC_TRANSPORTER_1"/>
    <property type="match status" value="1"/>
</dbReference>
<dbReference type="GO" id="GO:0098796">
    <property type="term" value="C:membrane protein complex"/>
    <property type="evidence" value="ECO:0007669"/>
    <property type="project" value="UniProtKB-ARBA"/>
</dbReference>
<dbReference type="GO" id="GO:0022857">
    <property type="term" value="F:transmembrane transporter activity"/>
    <property type="evidence" value="ECO:0007669"/>
    <property type="project" value="TreeGrafter"/>
</dbReference>
<evidence type="ECO:0000259" key="4">
    <source>
        <dbReference type="PROSITE" id="PS50893"/>
    </source>
</evidence>
<accession>A0A3B1AX28</accession>
<name>A0A3B1AX28_9ZZZZ</name>
<sequence length="228" mass="25158">MTRIIELTDVYKTYHLGETLVKALRGVSLCINEGDLVAVWGPSGSGKSTLLNIIGLIDAPSMGSLSLNGNEVGVMSDNAKTDLRSRYMGFIFQNFNLMPILTALENVMLPLQVQGVSVTEARARAMSSLQSVGMEKFIQHRPDKLSGGQRQRVAIARGLVTGPKLLICDEPTANLDFENAERVMDLMCELNDKLGITFLFSTHDTRLIGRVKRIIYIEDGSIVKDERK</sequence>
<dbReference type="PANTHER" id="PTHR24220">
    <property type="entry name" value="IMPORT ATP-BINDING PROTEIN"/>
    <property type="match status" value="1"/>
</dbReference>
<dbReference type="SMART" id="SM00382">
    <property type="entry name" value="AAA"/>
    <property type="match status" value="1"/>
</dbReference>
<dbReference type="GO" id="GO:0005886">
    <property type="term" value="C:plasma membrane"/>
    <property type="evidence" value="ECO:0007669"/>
    <property type="project" value="TreeGrafter"/>
</dbReference>
<dbReference type="Gene3D" id="3.40.50.300">
    <property type="entry name" value="P-loop containing nucleotide triphosphate hydrolases"/>
    <property type="match status" value="1"/>
</dbReference>
<dbReference type="SUPFAM" id="SSF52540">
    <property type="entry name" value="P-loop containing nucleoside triphosphate hydrolases"/>
    <property type="match status" value="1"/>
</dbReference>
<dbReference type="FunFam" id="3.40.50.300:FF:000032">
    <property type="entry name" value="Export ABC transporter ATP-binding protein"/>
    <property type="match status" value="1"/>
</dbReference>
<evidence type="ECO:0000313" key="5">
    <source>
        <dbReference type="EMBL" id="VAX10589.1"/>
    </source>
</evidence>
<dbReference type="InterPro" id="IPR015854">
    <property type="entry name" value="ABC_transpr_LolD-like"/>
</dbReference>
<gene>
    <name evidence="5" type="ORF">MNBD_GAMMA25-305</name>
</gene>
<dbReference type="PROSITE" id="PS50893">
    <property type="entry name" value="ABC_TRANSPORTER_2"/>
    <property type="match status" value="1"/>
</dbReference>